<dbReference type="AlphaFoldDB" id="F4KUE9"/>
<keyword evidence="1" id="KW-0732">Signal</keyword>
<proteinExistence type="predicted"/>
<dbReference type="HOGENOM" id="CLU_018865_0_0_10"/>
<dbReference type="Gene3D" id="2.130.10.10">
    <property type="entry name" value="YVTN repeat-like/Quinoprotein amine dehydrogenase"/>
    <property type="match status" value="3"/>
</dbReference>
<gene>
    <name evidence="3" type="ordered locus">Halhy_3373</name>
</gene>
<keyword evidence="4" id="KW-1185">Reference proteome</keyword>
<accession>F4KUE9</accession>
<reference evidence="3 4" key="1">
    <citation type="journal article" date="2011" name="Stand. Genomic Sci.">
        <title>Complete genome sequence of Haliscomenobacter hydrossis type strain (O).</title>
        <authorList>
            <consortium name="US DOE Joint Genome Institute (JGI-PGF)"/>
            <person name="Daligault H."/>
            <person name="Lapidus A."/>
            <person name="Zeytun A."/>
            <person name="Nolan M."/>
            <person name="Lucas S."/>
            <person name="Del Rio T.G."/>
            <person name="Tice H."/>
            <person name="Cheng J.F."/>
            <person name="Tapia R."/>
            <person name="Han C."/>
            <person name="Goodwin L."/>
            <person name="Pitluck S."/>
            <person name="Liolios K."/>
            <person name="Pagani I."/>
            <person name="Ivanova N."/>
            <person name="Huntemann M."/>
            <person name="Mavromatis K."/>
            <person name="Mikhailova N."/>
            <person name="Pati A."/>
            <person name="Chen A."/>
            <person name="Palaniappan K."/>
            <person name="Land M."/>
            <person name="Hauser L."/>
            <person name="Brambilla E.M."/>
            <person name="Rohde M."/>
            <person name="Verbarg S."/>
            <person name="Goker M."/>
            <person name="Bristow J."/>
            <person name="Eisen J.A."/>
            <person name="Markowitz V."/>
            <person name="Hugenholtz P."/>
            <person name="Kyrpides N.C."/>
            <person name="Klenk H.P."/>
            <person name="Woyke T."/>
        </authorList>
    </citation>
    <scope>NUCLEOTIDE SEQUENCE [LARGE SCALE GENOMIC DNA]</scope>
    <source>
        <strain evidence="4">ATCC 27775 / DSM 1100 / LMG 10767 / O</strain>
    </source>
</reference>
<feature type="chain" id="PRO_5003316067" evidence="1">
    <location>
        <begin position="22"/>
        <end position="786"/>
    </location>
</feature>
<dbReference type="KEGG" id="hhy:Halhy_3373"/>
<dbReference type="SUPFAM" id="SSF63829">
    <property type="entry name" value="Calcium-dependent phosphotriesterase"/>
    <property type="match status" value="2"/>
</dbReference>
<dbReference type="InterPro" id="IPR048954">
    <property type="entry name" value="PorZ_N"/>
</dbReference>
<evidence type="ECO:0000313" key="3">
    <source>
        <dbReference type="EMBL" id="AEE51231.1"/>
    </source>
</evidence>
<reference key="2">
    <citation type="submission" date="2011-04" db="EMBL/GenBank/DDBJ databases">
        <title>Complete sequence of chromosome of Haliscomenobacter hydrossis DSM 1100.</title>
        <authorList>
            <consortium name="US DOE Joint Genome Institute (JGI-PGF)"/>
            <person name="Lucas S."/>
            <person name="Han J."/>
            <person name="Lapidus A."/>
            <person name="Bruce D."/>
            <person name="Goodwin L."/>
            <person name="Pitluck S."/>
            <person name="Peters L."/>
            <person name="Kyrpides N."/>
            <person name="Mavromatis K."/>
            <person name="Ivanova N."/>
            <person name="Ovchinnikova G."/>
            <person name="Pagani I."/>
            <person name="Daligault H."/>
            <person name="Detter J.C."/>
            <person name="Han C."/>
            <person name="Land M."/>
            <person name="Hauser L."/>
            <person name="Markowitz V."/>
            <person name="Cheng J.-F."/>
            <person name="Hugenholtz P."/>
            <person name="Woyke T."/>
            <person name="Wu D."/>
            <person name="Verbarg S."/>
            <person name="Frueling A."/>
            <person name="Brambilla E."/>
            <person name="Klenk H.-P."/>
            <person name="Eisen J.A."/>
        </authorList>
    </citation>
    <scope>NUCLEOTIDE SEQUENCE</scope>
    <source>
        <strain>DSM 1100</strain>
    </source>
</reference>
<dbReference type="eggNOG" id="COG3292">
    <property type="taxonomic scope" value="Bacteria"/>
</dbReference>
<evidence type="ECO:0000259" key="2">
    <source>
        <dbReference type="Pfam" id="PF21544"/>
    </source>
</evidence>
<evidence type="ECO:0000256" key="1">
    <source>
        <dbReference type="SAM" id="SignalP"/>
    </source>
</evidence>
<dbReference type="SUPFAM" id="SSF63825">
    <property type="entry name" value="YWTD domain"/>
    <property type="match status" value="1"/>
</dbReference>
<dbReference type="EMBL" id="CP002691">
    <property type="protein sequence ID" value="AEE51231.1"/>
    <property type="molecule type" value="Genomic_DNA"/>
</dbReference>
<dbReference type="Pfam" id="PF21544">
    <property type="entry name" value="PorZ_N_b_propeller"/>
    <property type="match status" value="1"/>
</dbReference>
<feature type="domain" description="PorZ N-terminal beta-propeller" evidence="2">
    <location>
        <begin position="50"/>
        <end position="204"/>
    </location>
</feature>
<organism evidence="3 4">
    <name type="scientific">Haliscomenobacter hydrossis (strain ATCC 27775 / DSM 1100 / LMG 10767 / O)</name>
    <dbReference type="NCBI Taxonomy" id="760192"/>
    <lineage>
        <taxon>Bacteria</taxon>
        <taxon>Pseudomonadati</taxon>
        <taxon>Bacteroidota</taxon>
        <taxon>Saprospiria</taxon>
        <taxon>Saprospirales</taxon>
        <taxon>Haliscomenobacteraceae</taxon>
        <taxon>Haliscomenobacter</taxon>
    </lineage>
</organism>
<sequence>MRHIFLFLIHLFFLVTLQAQSDTNNLAIGQWRTHLPLRTGRFVTQSSEKVYYAAEQSILVINKTDFELEEISRVDGLSNTQAKLLAYVPGSKTLMVVYENSVIDLVPEEGPIFTLNQITNFSNFVGDKIVHGISVEDAENVFVCGNYGLSRLNLNKREFSFSTFTGLDVFGAVVFNGFIYAATEGGIYRIALTDPNPQNFSNWNFLGPESGFPNSYESKAIAIFNNQLYFDVNRSLYRMDTASPELVYTRAGFSIQYLSAEGKNLLVGYRCQSNCDRGALVAFAANGQRQEASNLCMGIPNYAVEDQNGRIWMGDEWMEFRVLNSLQDANCTNYVFNSPFSDKVWEMAVRDQELWLASGGVNRTFSYLNRSDGFASYIDGQWKVFTRFNSPYLQGEKANDNSDDLTDVMTIALHPSNKKVYIGSFYEGLIEIDGEKFQLFNEKNSTLNNAIGDIARTRISGLAFDEEENLWVANHLAANPISVLTKAGEWKSFKPSCGVTSLHQLTIDQNGYKWFCSSSNAAGLIVFDSGKLDDNTDDKCRVFTTANSELQTNQVNCVNADLDGDVWVGTGEGVVIFECGSNAFDENCRGTRRVVEIINGLGAYLLETEFITTIAVDGANRKWVGTRNGVFVLSPSGRDQLAHFTTRNSPLLNNAILDIVINPKTGEAYIGTESGIIVLQSDAIEGGRVHNAEIKVYPNPVRPDYDGPIAIRGLARDAAVKITDVAGNLVYETRALGGQAIWDGRDYKGRRVQSGIYLVFSSSNPREAGFGKPSTATGKIVVLHRE</sequence>
<name>F4KUE9_HALH1</name>
<evidence type="ECO:0000313" key="4">
    <source>
        <dbReference type="Proteomes" id="UP000008461"/>
    </source>
</evidence>
<dbReference type="InterPro" id="IPR015943">
    <property type="entry name" value="WD40/YVTN_repeat-like_dom_sf"/>
</dbReference>
<dbReference type="Proteomes" id="UP000008461">
    <property type="component" value="Chromosome"/>
</dbReference>
<protein>
    <submittedName>
        <fullName evidence="3">Two component regulator propeller domain protein</fullName>
    </submittedName>
</protein>
<dbReference type="STRING" id="760192.Halhy_3373"/>
<dbReference type="OrthoDB" id="9807410at2"/>
<feature type="signal peptide" evidence="1">
    <location>
        <begin position="1"/>
        <end position="21"/>
    </location>
</feature>
<dbReference type="RefSeq" id="WP_013765772.1">
    <property type="nucleotide sequence ID" value="NC_015510.1"/>
</dbReference>